<accession>A0A1W0A1S7</accession>
<keyword evidence="1" id="KW-0863">Zinc-finger</keyword>
<gene>
    <name evidence="4" type="ORF">THRCLA_20933</name>
</gene>
<evidence type="ECO:0000256" key="2">
    <source>
        <dbReference type="SAM" id="MobiDB-lite"/>
    </source>
</evidence>
<keyword evidence="1" id="KW-0862">Zinc</keyword>
<protein>
    <recommendedName>
        <fullName evidence="3">CCHC-type domain-containing protein</fullName>
    </recommendedName>
</protein>
<evidence type="ECO:0000313" key="4">
    <source>
        <dbReference type="EMBL" id="OQS04233.1"/>
    </source>
</evidence>
<reference evidence="4 5" key="1">
    <citation type="journal article" date="2014" name="Genome Biol. Evol.">
        <title>The secreted proteins of Achlya hypogyna and Thraustotheca clavata identify the ancestral oomycete secretome and reveal gene acquisitions by horizontal gene transfer.</title>
        <authorList>
            <person name="Misner I."/>
            <person name="Blouin N."/>
            <person name="Leonard G."/>
            <person name="Richards T.A."/>
            <person name="Lane C.E."/>
        </authorList>
    </citation>
    <scope>NUCLEOTIDE SEQUENCE [LARGE SCALE GENOMIC DNA]</scope>
    <source>
        <strain evidence="4 5">ATCC 34112</strain>
    </source>
</reference>
<evidence type="ECO:0000313" key="5">
    <source>
        <dbReference type="Proteomes" id="UP000243217"/>
    </source>
</evidence>
<evidence type="ECO:0000256" key="1">
    <source>
        <dbReference type="PROSITE-ProRule" id="PRU00047"/>
    </source>
</evidence>
<dbReference type="GO" id="GO:0003676">
    <property type="term" value="F:nucleic acid binding"/>
    <property type="evidence" value="ECO:0007669"/>
    <property type="project" value="InterPro"/>
</dbReference>
<dbReference type="Proteomes" id="UP000243217">
    <property type="component" value="Unassembled WGS sequence"/>
</dbReference>
<feature type="domain" description="CCHC-type" evidence="3">
    <location>
        <begin position="223"/>
        <end position="238"/>
    </location>
</feature>
<dbReference type="InterPro" id="IPR001878">
    <property type="entry name" value="Znf_CCHC"/>
</dbReference>
<dbReference type="EMBL" id="JNBS01000654">
    <property type="protein sequence ID" value="OQS04233.1"/>
    <property type="molecule type" value="Genomic_DNA"/>
</dbReference>
<dbReference type="Gene3D" id="2.40.70.10">
    <property type="entry name" value="Acid Proteases"/>
    <property type="match status" value="1"/>
</dbReference>
<keyword evidence="5" id="KW-1185">Reference proteome</keyword>
<dbReference type="OrthoDB" id="78826at2759"/>
<dbReference type="AlphaFoldDB" id="A0A1W0A1S7"/>
<dbReference type="PROSITE" id="PS50158">
    <property type="entry name" value="ZF_CCHC"/>
    <property type="match status" value="1"/>
</dbReference>
<dbReference type="InterPro" id="IPR036875">
    <property type="entry name" value="Znf_CCHC_sf"/>
</dbReference>
<feature type="region of interest" description="Disordered" evidence="2">
    <location>
        <begin position="164"/>
        <end position="213"/>
    </location>
</feature>
<evidence type="ECO:0000259" key="3">
    <source>
        <dbReference type="PROSITE" id="PS50158"/>
    </source>
</evidence>
<feature type="compositionally biased region" description="Basic and acidic residues" evidence="2">
    <location>
        <begin position="164"/>
        <end position="208"/>
    </location>
</feature>
<sequence length="405" mass="46731">MTPLSVDEDITTIYQEQKIRWMAEGIDPDDPMNLEMCFGQFIAIFKGLAAAWIVDKLKDKTNFGSPEGLLLAVRAEFEPADIQERLRDRVHNFRQRERSSGLDEYMAEFRVVMMRVVNLGETDKIGLRPRTKQELTYLQAGSITQAMESARRFERAFFAYDGLRDSKNQSRNDNRDNRRERHTQHNNDRKRERSLNSKNREERTDPQTKSKTFSDLAREKNLCFNCHDSGHSAGQCSEPKRNRNDRPKYFQINEISIQEEEEWSEIAINQVTEAVIGIYECVTTDKRAGELLVLSGVINGREARILSTAEQLVSFATHTLGTFTVVVEGFNGQSKQVVRKVQEVVRVGKHLFPALQMLEWDLGNKEYDCILGQSWFKQYNPVIDWRAGEIVELRPLSDTVATKLI</sequence>
<comment type="caution">
    <text evidence="4">The sequence shown here is derived from an EMBL/GenBank/DDBJ whole genome shotgun (WGS) entry which is preliminary data.</text>
</comment>
<dbReference type="InterPro" id="IPR021109">
    <property type="entry name" value="Peptidase_aspartic_dom_sf"/>
</dbReference>
<organism evidence="4 5">
    <name type="scientific">Thraustotheca clavata</name>
    <dbReference type="NCBI Taxonomy" id="74557"/>
    <lineage>
        <taxon>Eukaryota</taxon>
        <taxon>Sar</taxon>
        <taxon>Stramenopiles</taxon>
        <taxon>Oomycota</taxon>
        <taxon>Saprolegniomycetes</taxon>
        <taxon>Saprolegniales</taxon>
        <taxon>Achlyaceae</taxon>
        <taxon>Thraustotheca</taxon>
    </lineage>
</organism>
<proteinExistence type="predicted"/>
<keyword evidence="1" id="KW-0479">Metal-binding</keyword>
<dbReference type="GO" id="GO:0008270">
    <property type="term" value="F:zinc ion binding"/>
    <property type="evidence" value="ECO:0007669"/>
    <property type="project" value="UniProtKB-KW"/>
</dbReference>
<dbReference type="SUPFAM" id="SSF57756">
    <property type="entry name" value="Retrovirus zinc finger-like domains"/>
    <property type="match status" value="1"/>
</dbReference>
<name>A0A1W0A1S7_9STRA</name>